<evidence type="ECO:0000256" key="5">
    <source>
        <dbReference type="ARBA" id="ARBA00023136"/>
    </source>
</evidence>
<accession>A0AAD7VFV5</accession>
<dbReference type="EMBL" id="JARAOO010000003">
    <property type="protein sequence ID" value="KAJ7974153.1"/>
    <property type="molecule type" value="Genomic_DNA"/>
</dbReference>
<dbReference type="PANTHER" id="PTHR11972:SF79">
    <property type="entry name" value="FERRIC REDUCTION OXIDASE 4-RELATED"/>
    <property type="match status" value="1"/>
</dbReference>
<feature type="transmembrane region" description="Helical" evidence="6">
    <location>
        <begin position="99"/>
        <end position="126"/>
    </location>
</feature>
<proteinExistence type="predicted"/>
<reference evidence="8" key="1">
    <citation type="journal article" date="2023" name="Science">
        <title>Elucidation of the pathway for biosynthesis of saponin adjuvants from the soapbark tree.</title>
        <authorList>
            <person name="Reed J."/>
            <person name="Orme A."/>
            <person name="El-Demerdash A."/>
            <person name="Owen C."/>
            <person name="Martin L.B.B."/>
            <person name="Misra R.C."/>
            <person name="Kikuchi S."/>
            <person name="Rejzek M."/>
            <person name="Martin A.C."/>
            <person name="Harkess A."/>
            <person name="Leebens-Mack J."/>
            <person name="Louveau T."/>
            <person name="Stephenson M.J."/>
            <person name="Osbourn A."/>
        </authorList>
    </citation>
    <scope>NUCLEOTIDE SEQUENCE</scope>
    <source>
        <strain evidence="8">S10</strain>
    </source>
</reference>
<dbReference type="InterPro" id="IPR050369">
    <property type="entry name" value="RBOH/FRE"/>
</dbReference>
<feature type="transmembrane region" description="Helical" evidence="6">
    <location>
        <begin position="54"/>
        <end position="74"/>
    </location>
</feature>
<keyword evidence="3 6" id="KW-1133">Transmembrane helix</keyword>
<dbReference type="Proteomes" id="UP001163823">
    <property type="component" value="Chromosome 3"/>
</dbReference>
<dbReference type="AlphaFoldDB" id="A0AAD7VFV5"/>
<comment type="caution">
    <text evidence="8">The sequence shown here is derived from an EMBL/GenBank/DDBJ whole genome shotgun (WGS) entry which is preliminary data.</text>
</comment>
<feature type="transmembrane region" description="Helical" evidence="6">
    <location>
        <begin position="250"/>
        <end position="278"/>
    </location>
</feature>
<sequence>MSSHTILHVSFLAVFLGWLLMWVTLPTKTYKQTWAPKLNSRLDSTYFREQGTNLLLFTFPVMFIAALGCIYLHVQKKTEQLKPKSGSASHRLTFLRRPVLVMAPTGIVSVMELVFAAMFVALLIWWQAKFLSVSLRLGYIGNVFWAFLFFPVTRGSSILPLVGPTSESSIKYQIWLGHLSMILFAAHSFGFIIYWAMTDQMVEMLDWSKTYVSNIAGETAIIIALAMWVTSFRQVGHKMFEVFFYTHHLYTLYIFFYALHVRVAYFCMILPGIFLFLVDRHLRFLQSRQRERLVSARLLPCGTVELNFSKSPGLYYNPASIIFLKCALHF</sequence>
<feature type="transmembrane region" description="Helical" evidence="6">
    <location>
        <begin position="210"/>
        <end position="230"/>
    </location>
</feature>
<keyword evidence="2 6" id="KW-0812">Transmembrane</keyword>
<keyword evidence="9" id="KW-1185">Reference proteome</keyword>
<protein>
    <submittedName>
        <fullName evidence="8">Ferric reduction oxidase</fullName>
    </submittedName>
</protein>
<evidence type="ECO:0000256" key="6">
    <source>
        <dbReference type="SAM" id="Phobius"/>
    </source>
</evidence>
<evidence type="ECO:0000313" key="9">
    <source>
        <dbReference type="Proteomes" id="UP001163823"/>
    </source>
</evidence>
<evidence type="ECO:0000259" key="7">
    <source>
        <dbReference type="Pfam" id="PF01794"/>
    </source>
</evidence>
<feature type="transmembrane region" description="Helical" evidence="6">
    <location>
        <begin position="133"/>
        <end position="152"/>
    </location>
</feature>
<organism evidence="8 9">
    <name type="scientific">Quillaja saponaria</name>
    <name type="common">Soap bark tree</name>
    <dbReference type="NCBI Taxonomy" id="32244"/>
    <lineage>
        <taxon>Eukaryota</taxon>
        <taxon>Viridiplantae</taxon>
        <taxon>Streptophyta</taxon>
        <taxon>Embryophyta</taxon>
        <taxon>Tracheophyta</taxon>
        <taxon>Spermatophyta</taxon>
        <taxon>Magnoliopsida</taxon>
        <taxon>eudicotyledons</taxon>
        <taxon>Gunneridae</taxon>
        <taxon>Pentapetalae</taxon>
        <taxon>rosids</taxon>
        <taxon>fabids</taxon>
        <taxon>Fabales</taxon>
        <taxon>Quillajaceae</taxon>
        <taxon>Quillaja</taxon>
    </lineage>
</organism>
<dbReference type="Pfam" id="PF01794">
    <property type="entry name" value="Ferric_reduct"/>
    <property type="match status" value="1"/>
</dbReference>
<evidence type="ECO:0000256" key="3">
    <source>
        <dbReference type="ARBA" id="ARBA00022989"/>
    </source>
</evidence>
<comment type="subcellular location">
    <subcellularLocation>
        <location evidence="1">Membrane</location>
        <topology evidence="1">Multi-pass membrane protein</topology>
    </subcellularLocation>
</comment>
<evidence type="ECO:0000256" key="4">
    <source>
        <dbReference type="ARBA" id="ARBA00023002"/>
    </source>
</evidence>
<gene>
    <name evidence="8" type="ORF">O6P43_004270</name>
</gene>
<evidence type="ECO:0000313" key="8">
    <source>
        <dbReference type="EMBL" id="KAJ7974153.1"/>
    </source>
</evidence>
<evidence type="ECO:0000256" key="1">
    <source>
        <dbReference type="ARBA" id="ARBA00004141"/>
    </source>
</evidence>
<dbReference type="GO" id="GO:0005886">
    <property type="term" value="C:plasma membrane"/>
    <property type="evidence" value="ECO:0007669"/>
    <property type="project" value="TreeGrafter"/>
</dbReference>
<feature type="transmembrane region" description="Helical" evidence="6">
    <location>
        <begin position="172"/>
        <end position="198"/>
    </location>
</feature>
<dbReference type="GO" id="GO:0000293">
    <property type="term" value="F:ferric-chelate reductase activity"/>
    <property type="evidence" value="ECO:0007669"/>
    <property type="project" value="TreeGrafter"/>
</dbReference>
<dbReference type="PANTHER" id="PTHR11972">
    <property type="entry name" value="NADPH OXIDASE"/>
    <property type="match status" value="1"/>
</dbReference>
<feature type="transmembrane region" description="Helical" evidence="6">
    <location>
        <begin position="6"/>
        <end position="25"/>
    </location>
</feature>
<evidence type="ECO:0000256" key="2">
    <source>
        <dbReference type="ARBA" id="ARBA00022692"/>
    </source>
</evidence>
<dbReference type="InterPro" id="IPR013130">
    <property type="entry name" value="Fe3_Rdtase_TM_dom"/>
</dbReference>
<feature type="domain" description="Ferric oxidoreductase" evidence="7">
    <location>
        <begin position="137"/>
        <end position="256"/>
    </location>
</feature>
<keyword evidence="5 6" id="KW-0472">Membrane</keyword>
<dbReference type="KEGG" id="qsa:O6P43_004270"/>
<keyword evidence="4" id="KW-0560">Oxidoreductase</keyword>
<name>A0AAD7VFV5_QUISA</name>